<dbReference type="AlphaFoldDB" id="A0A810QBB1"/>
<evidence type="ECO:0000256" key="6">
    <source>
        <dbReference type="ARBA" id="ARBA00023136"/>
    </source>
</evidence>
<evidence type="ECO:0000256" key="7">
    <source>
        <dbReference type="SAM" id="Phobius"/>
    </source>
</evidence>
<dbReference type="EMBL" id="AP023420">
    <property type="protein sequence ID" value="BCK83527.1"/>
    <property type="molecule type" value="Genomic_DNA"/>
</dbReference>
<gene>
    <name evidence="8" type="ORF">MM59RIKEN_08460</name>
</gene>
<dbReference type="InterPro" id="IPR048279">
    <property type="entry name" value="MdtK-like"/>
</dbReference>
<keyword evidence="2" id="KW-0813">Transport</keyword>
<evidence type="ECO:0000256" key="4">
    <source>
        <dbReference type="ARBA" id="ARBA00022692"/>
    </source>
</evidence>
<keyword evidence="3" id="KW-1003">Cell membrane</keyword>
<keyword evidence="6 7" id="KW-0472">Membrane</keyword>
<evidence type="ECO:0000256" key="3">
    <source>
        <dbReference type="ARBA" id="ARBA00022475"/>
    </source>
</evidence>
<comment type="subcellular location">
    <subcellularLocation>
        <location evidence="1">Cell membrane</location>
        <topology evidence="1">Multi-pass membrane protein</topology>
    </subcellularLocation>
</comment>
<dbReference type="NCBIfam" id="TIGR00797">
    <property type="entry name" value="matE"/>
    <property type="match status" value="1"/>
</dbReference>
<organism evidence="8 9">
    <name type="scientific">Pusillibacter faecalis</name>
    <dbReference type="NCBI Taxonomy" id="2714358"/>
    <lineage>
        <taxon>Bacteria</taxon>
        <taxon>Bacillati</taxon>
        <taxon>Bacillota</taxon>
        <taxon>Clostridia</taxon>
        <taxon>Eubacteriales</taxon>
        <taxon>Oscillospiraceae</taxon>
        <taxon>Pusillibacter</taxon>
    </lineage>
</organism>
<dbReference type="Proteomes" id="UP000679848">
    <property type="component" value="Chromosome"/>
</dbReference>
<proteinExistence type="predicted"/>
<feature type="transmembrane region" description="Helical" evidence="7">
    <location>
        <begin position="360"/>
        <end position="378"/>
    </location>
</feature>
<feature type="transmembrane region" description="Helical" evidence="7">
    <location>
        <begin position="167"/>
        <end position="186"/>
    </location>
</feature>
<dbReference type="PANTHER" id="PTHR42925:SF2">
    <property type="entry name" value="NA+ DRIVEN MULTIDRUG EFFLUX PUMP"/>
    <property type="match status" value="1"/>
</dbReference>
<name>A0A810QBB1_9FIRM</name>
<dbReference type="RefSeq" id="WP_187028240.1">
    <property type="nucleotide sequence ID" value="NZ_AP023420.1"/>
</dbReference>
<feature type="transmembrane region" description="Helical" evidence="7">
    <location>
        <begin position="97"/>
        <end position="122"/>
    </location>
</feature>
<feature type="transmembrane region" description="Helical" evidence="7">
    <location>
        <begin position="288"/>
        <end position="308"/>
    </location>
</feature>
<feature type="transmembrane region" description="Helical" evidence="7">
    <location>
        <begin position="192"/>
        <end position="218"/>
    </location>
</feature>
<evidence type="ECO:0000256" key="2">
    <source>
        <dbReference type="ARBA" id="ARBA00022448"/>
    </source>
</evidence>
<evidence type="ECO:0000256" key="1">
    <source>
        <dbReference type="ARBA" id="ARBA00004651"/>
    </source>
</evidence>
<dbReference type="KEGG" id="pfaa:MM59RIKEN_08460"/>
<dbReference type="Pfam" id="PF01554">
    <property type="entry name" value="MatE"/>
    <property type="match status" value="2"/>
</dbReference>
<feature type="transmembrane region" description="Helical" evidence="7">
    <location>
        <begin position="134"/>
        <end position="155"/>
    </location>
</feature>
<evidence type="ECO:0000313" key="9">
    <source>
        <dbReference type="Proteomes" id="UP000679848"/>
    </source>
</evidence>
<evidence type="ECO:0000256" key="5">
    <source>
        <dbReference type="ARBA" id="ARBA00022989"/>
    </source>
</evidence>
<dbReference type="GO" id="GO:0015297">
    <property type="term" value="F:antiporter activity"/>
    <property type="evidence" value="ECO:0007669"/>
    <property type="project" value="InterPro"/>
</dbReference>
<keyword evidence="4 7" id="KW-0812">Transmembrane</keyword>
<dbReference type="PIRSF" id="PIRSF006603">
    <property type="entry name" value="DinF"/>
    <property type="match status" value="1"/>
</dbReference>
<sequence>MAKNYLRREPGFYKRLFLLALPLILQNLITTSLGFVDTFMVGLLGQSELSAVTAANSPIFLIQVIVFGFISGLTVLTSQYWGKGDVEAINRCMGVALYIGVAVAAIMALVLFCFPTFVMGLVTNNTLLIEMGAPYLRIVGISYIFNAASAVYVGMQRSTENPVLGMVVFAASMLLNTFLNYILIFGKFGAPALGITGAALATLTARVVEFLLTWTYALRDHRVPLRLRAMLRPGRMYFNDFLQYSAPVLINESMWGLGTTVMTAIMGHMVISEEILAAYAIMGNIDKFSTVTCFGIAGASAVLVGKRIGEGASREETYDLSWCLLLVSLFIGFTVAACLAILLPTVFIPYLYPLFHLEGLSLNIATIMCTVYVVMLPLKSFDINNITGILRAGGDARMASVIDLAPLWLVAVPLTALTGLVLNAPVWVVCLCIQVENICKMPLGVRRLRSRKWINNITRENPS</sequence>
<feature type="transmembrane region" description="Helical" evidence="7">
    <location>
        <begin position="58"/>
        <end position="76"/>
    </location>
</feature>
<protein>
    <submittedName>
        <fullName evidence="8">MATE family efflux transporter</fullName>
    </submittedName>
</protein>
<dbReference type="PANTHER" id="PTHR42925">
    <property type="entry name" value="MULTIDRUG AND TOXIN EFFLUX PROTEIN MATE FAMILY"/>
    <property type="match status" value="1"/>
</dbReference>
<feature type="transmembrane region" description="Helical" evidence="7">
    <location>
        <begin position="320"/>
        <end position="348"/>
    </location>
</feature>
<reference evidence="8" key="1">
    <citation type="submission" date="2020-09" db="EMBL/GenBank/DDBJ databases">
        <title>New species isolated from human feces.</title>
        <authorList>
            <person name="Kitahara M."/>
            <person name="Shigeno Y."/>
            <person name="Shime M."/>
            <person name="Matsumoto Y."/>
            <person name="Nakamura S."/>
            <person name="Motooka D."/>
            <person name="Fukuoka S."/>
            <person name="Nishikawa H."/>
            <person name="Benno Y."/>
        </authorList>
    </citation>
    <scope>NUCLEOTIDE SEQUENCE</scope>
    <source>
        <strain evidence="8">MM59</strain>
    </source>
</reference>
<dbReference type="InterPro" id="IPR002528">
    <property type="entry name" value="MATE_fam"/>
</dbReference>
<keyword evidence="5 7" id="KW-1133">Transmembrane helix</keyword>
<keyword evidence="9" id="KW-1185">Reference proteome</keyword>
<dbReference type="GO" id="GO:0005886">
    <property type="term" value="C:plasma membrane"/>
    <property type="evidence" value="ECO:0007669"/>
    <property type="project" value="UniProtKB-SubCell"/>
</dbReference>
<dbReference type="InterPro" id="IPR047135">
    <property type="entry name" value="YsiQ"/>
</dbReference>
<dbReference type="GO" id="GO:0042910">
    <property type="term" value="F:xenobiotic transmembrane transporter activity"/>
    <property type="evidence" value="ECO:0007669"/>
    <property type="project" value="InterPro"/>
</dbReference>
<accession>A0A810QBB1</accession>
<evidence type="ECO:0000313" key="8">
    <source>
        <dbReference type="EMBL" id="BCK83527.1"/>
    </source>
</evidence>